<dbReference type="InParanoid" id="A0A251V876"/>
<reference evidence="2" key="2">
    <citation type="submission" date="2017-02" db="EMBL/GenBank/DDBJ databases">
        <title>Sunflower complete genome.</title>
        <authorList>
            <person name="Langlade N."/>
            <person name="Munos S."/>
        </authorList>
    </citation>
    <scope>NUCLEOTIDE SEQUENCE [LARGE SCALE GENOMIC DNA]</scope>
    <source>
        <tissue evidence="2">Leaves</tissue>
    </source>
</reference>
<reference evidence="1" key="3">
    <citation type="submission" date="2020-06" db="EMBL/GenBank/DDBJ databases">
        <title>Helianthus annuus Genome sequencing and assembly Release 2.</title>
        <authorList>
            <person name="Gouzy J."/>
            <person name="Langlade N."/>
            <person name="Munos S."/>
        </authorList>
    </citation>
    <scope>NUCLEOTIDE SEQUENCE</scope>
    <source>
        <tissue evidence="1">Leaves</tissue>
    </source>
</reference>
<evidence type="ECO:0000313" key="2">
    <source>
        <dbReference type="EMBL" id="OTG31828.1"/>
    </source>
</evidence>
<sequence>MGWCVWVRAGWVGFGEDDWPLGCLQTGCSRLTLLCHWISHALKTLRAGGIKLDLIAPIGNIVCFCS</sequence>
<evidence type="ECO:0000313" key="1">
    <source>
        <dbReference type="EMBL" id="KAF5815350.1"/>
    </source>
</evidence>
<organism evidence="2 3">
    <name type="scientific">Helianthus annuus</name>
    <name type="common">Common sunflower</name>
    <dbReference type="NCBI Taxonomy" id="4232"/>
    <lineage>
        <taxon>Eukaryota</taxon>
        <taxon>Viridiplantae</taxon>
        <taxon>Streptophyta</taxon>
        <taxon>Embryophyta</taxon>
        <taxon>Tracheophyta</taxon>
        <taxon>Spermatophyta</taxon>
        <taxon>Magnoliopsida</taxon>
        <taxon>eudicotyledons</taxon>
        <taxon>Gunneridae</taxon>
        <taxon>Pentapetalae</taxon>
        <taxon>asterids</taxon>
        <taxon>campanulids</taxon>
        <taxon>Asterales</taxon>
        <taxon>Asteraceae</taxon>
        <taxon>Asteroideae</taxon>
        <taxon>Heliantheae alliance</taxon>
        <taxon>Heliantheae</taxon>
        <taxon>Helianthus</taxon>
    </lineage>
</organism>
<dbReference type="Proteomes" id="UP000215914">
    <property type="component" value="Chromosome 3"/>
</dbReference>
<dbReference type="EMBL" id="CM007892">
    <property type="protein sequence ID" value="OTG31828.1"/>
    <property type="molecule type" value="Genomic_DNA"/>
</dbReference>
<evidence type="ECO:0000313" key="3">
    <source>
        <dbReference type="Proteomes" id="UP000215914"/>
    </source>
</evidence>
<gene>
    <name evidence="2" type="ORF">HannXRQ_Chr03g0080031</name>
    <name evidence="1" type="ORF">HanXRQr2_Chr03g0122111</name>
</gene>
<protein>
    <submittedName>
        <fullName evidence="2">Uncharacterized protein</fullName>
    </submittedName>
</protein>
<dbReference type="EMBL" id="MNCJ02000318">
    <property type="protein sequence ID" value="KAF5815350.1"/>
    <property type="molecule type" value="Genomic_DNA"/>
</dbReference>
<reference evidence="1 3" key="1">
    <citation type="journal article" date="2017" name="Nature">
        <title>The sunflower genome provides insights into oil metabolism, flowering and Asterid evolution.</title>
        <authorList>
            <person name="Badouin H."/>
            <person name="Gouzy J."/>
            <person name="Grassa C.J."/>
            <person name="Murat F."/>
            <person name="Staton S.E."/>
            <person name="Cottret L."/>
            <person name="Lelandais-Briere C."/>
            <person name="Owens G.L."/>
            <person name="Carrere S."/>
            <person name="Mayjonade B."/>
            <person name="Legrand L."/>
            <person name="Gill N."/>
            <person name="Kane N.C."/>
            <person name="Bowers J.E."/>
            <person name="Hubner S."/>
            <person name="Bellec A."/>
            <person name="Berard A."/>
            <person name="Berges H."/>
            <person name="Blanchet N."/>
            <person name="Boniface M.C."/>
            <person name="Brunel D."/>
            <person name="Catrice O."/>
            <person name="Chaidir N."/>
            <person name="Claudel C."/>
            <person name="Donnadieu C."/>
            <person name="Faraut T."/>
            <person name="Fievet G."/>
            <person name="Helmstetter N."/>
            <person name="King M."/>
            <person name="Knapp S.J."/>
            <person name="Lai Z."/>
            <person name="Le Paslier M.C."/>
            <person name="Lippi Y."/>
            <person name="Lorenzon L."/>
            <person name="Mandel J.R."/>
            <person name="Marage G."/>
            <person name="Marchand G."/>
            <person name="Marquand E."/>
            <person name="Bret-Mestries E."/>
            <person name="Morien E."/>
            <person name="Nambeesan S."/>
            <person name="Nguyen T."/>
            <person name="Pegot-Espagnet P."/>
            <person name="Pouilly N."/>
            <person name="Raftis F."/>
            <person name="Sallet E."/>
            <person name="Schiex T."/>
            <person name="Thomas J."/>
            <person name="Vandecasteele C."/>
            <person name="Vares D."/>
            <person name="Vear F."/>
            <person name="Vautrin S."/>
            <person name="Crespi M."/>
            <person name="Mangin B."/>
            <person name="Burke J.M."/>
            <person name="Salse J."/>
            <person name="Munos S."/>
            <person name="Vincourt P."/>
            <person name="Rieseberg L.H."/>
            <person name="Langlade N.B."/>
        </authorList>
    </citation>
    <scope>NUCLEOTIDE SEQUENCE [LARGE SCALE GENOMIC DNA]</scope>
    <source>
        <strain evidence="3">cv. SF193</strain>
        <tissue evidence="1">Leaves</tissue>
    </source>
</reference>
<keyword evidence="3" id="KW-1185">Reference proteome</keyword>
<accession>A0A251V876</accession>
<dbReference type="AlphaFoldDB" id="A0A251V876"/>
<name>A0A251V876_HELAN</name>
<proteinExistence type="predicted"/>
<dbReference type="Gramene" id="mRNA:HanXRQr2_Chr03g0122111">
    <property type="protein sequence ID" value="CDS:HanXRQr2_Chr03g0122111.1"/>
    <property type="gene ID" value="HanXRQr2_Chr03g0122111"/>
</dbReference>